<evidence type="ECO:0000259" key="1">
    <source>
        <dbReference type="Pfam" id="PF09995"/>
    </source>
</evidence>
<reference evidence="2" key="2">
    <citation type="submission" date="2020-02" db="EMBL/GenBank/DDBJ databases">
        <authorList>
            <person name="Gilchrist C.L.M."/>
            <person name="Chooi Y.-H."/>
        </authorList>
    </citation>
    <scope>NUCLEOTIDE SEQUENCE</scope>
    <source>
        <strain evidence="2">MST-FP2251</strain>
    </source>
</reference>
<dbReference type="InterPro" id="IPR018713">
    <property type="entry name" value="MPAB/Lcp_cat_dom"/>
</dbReference>
<dbReference type="PANTHER" id="PTHR36151">
    <property type="entry name" value="BLR2777 PROTEIN"/>
    <property type="match status" value="1"/>
</dbReference>
<protein>
    <recommendedName>
        <fullName evidence="1">ER-bound oxygenase mpaB/mpaB'/Rubber oxygenase catalytic domain-containing protein</fullName>
    </recommendedName>
</protein>
<dbReference type="EMBL" id="VCAU01000037">
    <property type="protein sequence ID" value="KAF9889384.1"/>
    <property type="molecule type" value="Genomic_DNA"/>
</dbReference>
<proteinExistence type="predicted"/>
<dbReference type="Pfam" id="PF09995">
    <property type="entry name" value="MPAB_Lcp_cat"/>
    <property type="match status" value="1"/>
</dbReference>
<feature type="domain" description="ER-bound oxygenase mpaB/mpaB'/Rubber oxygenase catalytic" evidence="1">
    <location>
        <begin position="27"/>
        <end position="245"/>
    </location>
</feature>
<dbReference type="GO" id="GO:0016491">
    <property type="term" value="F:oxidoreductase activity"/>
    <property type="evidence" value="ECO:0007669"/>
    <property type="project" value="InterPro"/>
</dbReference>
<accession>A0AAD4CMR3</accession>
<dbReference type="PANTHER" id="PTHR36151:SF3">
    <property type="entry name" value="ER-BOUND OXYGENASE MPAB_MPAB'_RUBBER OXYGENASE CATALYTIC DOMAIN-CONTAINING PROTEIN"/>
    <property type="match status" value="1"/>
</dbReference>
<evidence type="ECO:0000313" key="3">
    <source>
        <dbReference type="Proteomes" id="UP001194746"/>
    </source>
</evidence>
<sequence>MSTSDSEAEKHSEAINLALKNPQHIQRVLREGIILSGGAAAILLQVANPGVGKGVGNHSNFAYRPIDRLRTTMTYVYCMVFGTPQEKKTVIELVHRAHSLVKGADYSADDAHLQLWVAATLYAVGINIYEDVFGRIGEDKGERLYREYAVLATSLRVPPDMWPKDREAFWVYWDEQIASFEICDEAKEVARDLLRNKKLPFYLRAFLPLLRVMTTHQLPPRLREEFSLKDTKGRKGVYKVTMGLTKLTYPLIPSFIRTYPRKYYLKDMRRRIAKAEGKMDKL</sequence>
<dbReference type="Proteomes" id="UP001194746">
    <property type="component" value="Unassembled WGS sequence"/>
</dbReference>
<dbReference type="AlphaFoldDB" id="A0AAD4CMR3"/>
<comment type="caution">
    <text evidence="2">The sequence shown here is derived from an EMBL/GenBank/DDBJ whole genome shotgun (WGS) entry which is preliminary data.</text>
</comment>
<gene>
    <name evidence="2" type="ORF">FE257_007494</name>
</gene>
<organism evidence="2 3">
    <name type="scientific">Aspergillus nanangensis</name>
    <dbReference type="NCBI Taxonomy" id="2582783"/>
    <lineage>
        <taxon>Eukaryota</taxon>
        <taxon>Fungi</taxon>
        <taxon>Dikarya</taxon>
        <taxon>Ascomycota</taxon>
        <taxon>Pezizomycotina</taxon>
        <taxon>Eurotiomycetes</taxon>
        <taxon>Eurotiomycetidae</taxon>
        <taxon>Eurotiales</taxon>
        <taxon>Aspergillaceae</taxon>
        <taxon>Aspergillus</taxon>
        <taxon>Aspergillus subgen. Circumdati</taxon>
    </lineage>
</organism>
<evidence type="ECO:0000313" key="2">
    <source>
        <dbReference type="EMBL" id="KAF9889384.1"/>
    </source>
</evidence>
<reference evidence="2" key="1">
    <citation type="journal article" date="2019" name="Beilstein J. Org. Chem.">
        <title>Nanangenines: drimane sesquiterpenoids as the dominant metabolite cohort of a novel Australian fungus, Aspergillus nanangensis.</title>
        <authorList>
            <person name="Lacey H.J."/>
            <person name="Gilchrist C.L.M."/>
            <person name="Crombie A."/>
            <person name="Kalaitzis J.A."/>
            <person name="Vuong D."/>
            <person name="Rutledge P.J."/>
            <person name="Turner P."/>
            <person name="Pitt J.I."/>
            <person name="Lacey E."/>
            <person name="Chooi Y.H."/>
            <person name="Piggott A.M."/>
        </authorList>
    </citation>
    <scope>NUCLEOTIDE SEQUENCE</scope>
    <source>
        <strain evidence="2">MST-FP2251</strain>
    </source>
</reference>
<keyword evidence="3" id="KW-1185">Reference proteome</keyword>
<name>A0AAD4CMR3_ASPNN</name>